<keyword evidence="2" id="KW-1185">Reference proteome</keyword>
<dbReference type="EMBL" id="CM056812">
    <property type="protein sequence ID" value="KAJ8619186.1"/>
    <property type="molecule type" value="Genomic_DNA"/>
</dbReference>
<evidence type="ECO:0000313" key="2">
    <source>
        <dbReference type="Proteomes" id="UP001234297"/>
    </source>
</evidence>
<accession>A0ACC2KDM2</accession>
<organism evidence="1 2">
    <name type="scientific">Persea americana</name>
    <name type="common">Avocado</name>
    <dbReference type="NCBI Taxonomy" id="3435"/>
    <lineage>
        <taxon>Eukaryota</taxon>
        <taxon>Viridiplantae</taxon>
        <taxon>Streptophyta</taxon>
        <taxon>Embryophyta</taxon>
        <taxon>Tracheophyta</taxon>
        <taxon>Spermatophyta</taxon>
        <taxon>Magnoliopsida</taxon>
        <taxon>Magnoliidae</taxon>
        <taxon>Laurales</taxon>
        <taxon>Lauraceae</taxon>
        <taxon>Persea</taxon>
    </lineage>
</organism>
<reference evidence="1 2" key="1">
    <citation type="journal article" date="2022" name="Hortic Res">
        <title>A haplotype resolved chromosomal level avocado genome allows analysis of novel avocado genes.</title>
        <authorList>
            <person name="Nath O."/>
            <person name="Fletcher S.J."/>
            <person name="Hayward A."/>
            <person name="Shaw L.M."/>
            <person name="Masouleh A.K."/>
            <person name="Furtado A."/>
            <person name="Henry R.J."/>
            <person name="Mitter N."/>
        </authorList>
    </citation>
    <scope>NUCLEOTIDE SEQUENCE [LARGE SCALE GENOMIC DNA]</scope>
    <source>
        <strain evidence="2">cv. Hass</strain>
    </source>
</reference>
<protein>
    <submittedName>
        <fullName evidence="1">Uncharacterized protein</fullName>
    </submittedName>
</protein>
<sequence>MRAAKLAPTKFHPKDAATINAFGFCVSQMTYCQQGHALCL</sequence>
<dbReference type="Proteomes" id="UP001234297">
    <property type="component" value="Chromosome 4"/>
</dbReference>
<gene>
    <name evidence="1" type="ORF">MRB53_015372</name>
</gene>
<comment type="caution">
    <text evidence="1">The sequence shown here is derived from an EMBL/GenBank/DDBJ whole genome shotgun (WGS) entry which is preliminary data.</text>
</comment>
<evidence type="ECO:0000313" key="1">
    <source>
        <dbReference type="EMBL" id="KAJ8619186.1"/>
    </source>
</evidence>
<proteinExistence type="predicted"/>
<name>A0ACC2KDM2_PERAE</name>